<evidence type="ECO:0000256" key="5">
    <source>
        <dbReference type="ARBA" id="ARBA00022840"/>
    </source>
</evidence>
<dbReference type="RefSeq" id="XP_035321534.1">
    <property type="nucleotide sequence ID" value="XM_035469154.1"/>
</dbReference>
<keyword evidence="4" id="KW-0547">Nucleotide-binding</keyword>
<dbReference type="GO" id="GO:0004775">
    <property type="term" value="F:succinate-CoA ligase (ADP-forming) activity"/>
    <property type="evidence" value="ECO:0007669"/>
    <property type="project" value="TreeGrafter"/>
</dbReference>
<comment type="pathway">
    <text evidence="1">Carbohydrate metabolism; tricarboxylic acid cycle; succinate from succinyl-CoA (ligase route): step 1/1.</text>
</comment>
<dbReference type="Pfam" id="PF08442">
    <property type="entry name" value="ATP-grasp_2"/>
    <property type="match status" value="1"/>
</dbReference>
<keyword evidence="2" id="KW-0816">Tricarboxylic acid cycle</keyword>
<protein>
    <submittedName>
        <fullName evidence="7">Succinyl-CoA synthetase beta subunit</fullName>
    </submittedName>
</protein>
<dbReference type="InterPro" id="IPR016102">
    <property type="entry name" value="Succinyl-CoA_synth-like"/>
</dbReference>
<evidence type="ECO:0000256" key="4">
    <source>
        <dbReference type="ARBA" id="ARBA00022741"/>
    </source>
</evidence>
<evidence type="ECO:0000256" key="2">
    <source>
        <dbReference type="ARBA" id="ARBA00022532"/>
    </source>
</evidence>
<dbReference type="GO" id="GO:0006104">
    <property type="term" value="P:succinyl-CoA metabolic process"/>
    <property type="evidence" value="ECO:0007669"/>
    <property type="project" value="TreeGrafter"/>
</dbReference>
<dbReference type="Gene3D" id="3.30.470.20">
    <property type="entry name" value="ATP-grasp fold, B domain"/>
    <property type="match status" value="1"/>
</dbReference>
<comment type="caution">
    <text evidence="7">The sequence shown here is derived from an EMBL/GenBank/DDBJ whole genome shotgun (WGS) entry which is preliminary data.</text>
</comment>
<dbReference type="Proteomes" id="UP000749293">
    <property type="component" value="Unassembled WGS sequence"/>
</dbReference>
<gene>
    <name evidence="7" type="ORF">GMORB2_7189</name>
</gene>
<dbReference type="GO" id="GO:0005524">
    <property type="term" value="F:ATP binding"/>
    <property type="evidence" value="ECO:0007669"/>
    <property type="project" value="UniProtKB-KW"/>
</dbReference>
<dbReference type="GeneID" id="55973412"/>
<accession>A0A9P5D1L5</accession>
<dbReference type="AlphaFoldDB" id="A0A9P5D1L5"/>
<dbReference type="SUPFAM" id="SSF52210">
    <property type="entry name" value="Succinyl-CoA synthetase domains"/>
    <property type="match status" value="1"/>
</dbReference>
<dbReference type="PANTHER" id="PTHR11815:SF1">
    <property type="entry name" value="SUCCINATE--COA LIGASE [ADP-FORMING] SUBUNIT BETA, MITOCHONDRIAL"/>
    <property type="match status" value="1"/>
</dbReference>
<evidence type="ECO:0000256" key="1">
    <source>
        <dbReference type="ARBA" id="ARBA00005064"/>
    </source>
</evidence>
<evidence type="ECO:0000259" key="6">
    <source>
        <dbReference type="Pfam" id="PF08442"/>
    </source>
</evidence>
<dbReference type="OrthoDB" id="1664372at2759"/>
<proteinExistence type="predicted"/>
<dbReference type="PANTHER" id="PTHR11815">
    <property type="entry name" value="SUCCINYL-COA SYNTHETASE BETA CHAIN"/>
    <property type="match status" value="1"/>
</dbReference>
<dbReference type="Gene3D" id="3.40.50.261">
    <property type="entry name" value="Succinyl-CoA synthetase domains"/>
    <property type="match status" value="1"/>
</dbReference>
<dbReference type="EMBL" id="JAANYQ010000008">
    <property type="protein sequence ID" value="KAF4122882.1"/>
    <property type="molecule type" value="Genomic_DNA"/>
</dbReference>
<dbReference type="GO" id="GO:0005739">
    <property type="term" value="C:mitochondrion"/>
    <property type="evidence" value="ECO:0007669"/>
    <property type="project" value="TreeGrafter"/>
</dbReference>
<evidence type="ECO:0000256" key="3">
    <source>
        <dbReference type="ARBA" id="ARBA00022598"/>
    </source>
</evidence>
<dbReference type="InterPro" id="IPR013650">
    <property type="entry name" value="ATP-grasp_succ-CoA_synth-type"/>
</dbReference>
<keyword evidence="8" id="KW-1185">Reference proteome</keyword>
<sequence>MLDVPVTKGRVSTTPSEVELGKSFQLSASSRLISSGGNCDTKPQISGGGVQDKRTLQIGLQSVIWRANYDQDAETIASKIMDQVSKLYVAETGNYDDGLYLAVTIVREKYSPVIIMVQNSGVDVATVATQPPEKLSSFHSGISEGITPQLGLQAVGTKFTTKRQGDLFSQRDTTQDDAEEVEAEKYGIVYVRMEGTTGNVVNGAGLVMAINDDDAVGLYGDASVNFLDAGGQTTMEMDNTASFPNNHE</sequence>
<dbReference type="GO" id="GO:0042709">
    <property type="term" value="C:succinate-CoA ligase complex"/>
    <property type="evidence" value="ECO:0007669"/>
    <property type="project" value="TreeGrafter"/>
</dbReference>
<organism evidence="7 8">
    <name type="scientific">Geosmithia morbida</name>
    <dbReference type="NCBI Taxonomy" id="1094350"/>
    <lineage>
        <taxon>Eukaryota</taxon>
        <taxon>Fungi</taxon>
        <taxon>Dikarya</taxon>
        <taxon>Ascomycota</taxon>
        <taxon>Pezizomycotina</taxon>
        <taxon>Sordariomycetes</taxon>
        <taxon>Hypocreomycetidae</taxon>
        <taxon>Hypocreales</taxon>
        <taxon>Bionectriaceae</taxon>
        <taxon>Geosmithia</taxon>
    </lineage>
</organism>
<evidence type="ECO:0000313" key="7">
    <source>
        <dbReference type="EMBL" id="KAF4122882.1"/>
    </source>
</evidence>
<feature type="domain" description="ATP-grasp fold succinyl-CoA synthetase-type" evidence="6">
    <location>
        <begin position="82"/>
        <end position="153"/>
    </location>
</feature>
<keyword evidence="5" id="KW-0067">ATP-binding</keyword>
<evidence type="ECO:0000313" key="8">
    <source>
        <dbReference type="Proteomes" id="UP000749293"/>
    </source>
</evidence>
<keyword evidence="3" id="KW-0436">Ligase</keyword>
<reference evidence="7" key="1">
    <citation type="submission" date="2020-03" db="EMBL/GenBank/DDBJ databases">
        <title>Site-based positive gene gene selection in Geosmithia morbida across the United States reveals a broad range of putative effectors and factors for local host and environmental adapation.</title>
        <authorList>
            <person name="Onufrak A."/>
            <person name="Murdoch R.W."/>
            <person name="Gazis R."/>
            <person name="Huff M."/>
            <person name="Staton M."/>
            <person name="Klingeman W."/>
            <person name="Hadziabdic D."/>
        </authorList>
    </citation>
    <scope>NUCLEOTIDE SEQUENCE</scope>
    <source>
        <strain evidence="7">1262</strain>
    </source>
</reference>
<name>A0A9P5D1L5_9HYPO</name>
<dbReference type="GO" id="GO:0006099">
    <property type="term" value="P:tricarboxylic acid cycle"/>
    <property type="evidence" value="ECO:0007669"/>
    <property type="project" value="UniProtKB-KW"/>
</dbReference>